<organism evidence="2 3">
    <name type="scientific">Koleobacter methoxysyntrophicus</name>
    <dbReference type="NCBI Taxonomy" id="2751313"/>
    <lineage>
        <taxon>Bacteria</taxon>
        <taxon>Bacillati</taxon>
        <taxon>Bacillota</taxon>
        <taxon>Clostridia</taxon>
        <taxon>Koleobacterales</taxon>
        <taxon>Koleobacteraceae</taxon>
        <taxon>Koleobacter</taxon>
    </lineage>
</organism>
<dbReference type="Pfam" id="PF12679">
    <property type="entry name" value="ABC2_membrane_2"/>
    <property type="match status" value="1"/>
</dbReference>
<dbReference type="EMBL" id="CP059066">
    <property type="protein sequence ID" value="QSQ08181.1"/>
    <property type="molecule type" value="Genomic_DNA"/>
</dbReference>
<evidence type="ECO:0000256" key="1">
    <source>
        <dbReference type="SAM" id="Phobius"/>
    </source>
</evidence>
<dbReference type="KEGG" id="kme:H0A61_00501"/>
<reference evidence="2" key="1">
    <citation type="submission" date="2020-07" db="EMBL/GenBank/DDBJ databases">
        <title>Koleobacter methoxysyntrophicus gen. nov., sp. nov., a novel anaerobic bacterium isolated from deep subsurface oil field and proposal of Koleobacterales ord. nov. in the phylum Firmicutes.</title>
        <authorList>
            <person name="Sakamoto S."/>
            <person name="Tamaki H."/>
        </authorList>
    </citation>
    <scope>NUCLEOTIDE SEQUENCE</scope>
    <source>
        <strain evidence="2">NRmbB1</strain>
    </source>
</reference>
<dbReference type="AlphaFoldDB" id="A0A8A0RI93"/>
<feature type="transmembrane region" description="Helical" evidence="1">
    <location>
        <begin position="234"/>
        <end position="253"/>
    </location>
</feature>
<dbReference type="RefSeq" id="WP_206708411.1">
    <property type="nucleotide sequence ID" value="NZ_CP059066.1"/>
</dbReference>
<evidence type="ECO:0000313" key="3">
    <source>
        <dbReference type="Proteomes" id="UP000662904"/>
    </source>
</evidence>
<dbReference type="Proteomes" id="UP000662904">
    <property type="component" value="Chromosome"/>
</dbReference>
<feature type="transmembrane region" description="Helical" evidence="1">
    <location>
        <begin position="128"/>
        <end position="152"/>
    </location>
</feature>
<feature type="transmembrane region" description="Helical" evidence="1">
    <location>
        <begin position="195"/>
        <end position="214"/>
    </location>
</feature>
<name>A0A8A0RI93_9FIRM</name>
<dbReference type="GO" id="GO:0140359">
    <property type="term" value="F:ABC-type transporter activity"/>
    <property type="evidence" value="ECO:0007669"/>
    <property type="project" value="InterPro"/>
</dbReference>
<gene>
    <name evidence="2" type="ORF">H0A61_00501</name>
</gene>
<protein>
    <recommendedName>
        <fullName evidence="4">ABC-2 family transporter protein</fullName>
    </recommendedName>
</protein>
<feature type="transmembrane region" description="Helical" evidence="1">
    <location>
        <begin position="85"/>
        <end position="107"/>
    </location>
</feature>
<keyword evidence="1" id="KW-0472">Membrane</keyword>
<feature type="transmembrane region" description="Helical" evidence="1">
    <location>
        <begin position="158"/>
        <end position="183"/>
    </location>
</feature>
<proteinExistence type="predicted"/>
<keyword evidence="3" id="KW-1185">Reference proteome</keyword>
<accession>A0A8A0RI93</accession>
<keyword evidence="1" id="KW-1133">Transmembrane helix</keyword>
<evidence type="ECO:0000313" key="2">
    <source>
        <dbReference type="EMBL" id="QSQ08181.1"/>
    </source>
</evidence>
<keyword evidence="1" id="KW-0812">Transmembrane</keyword>
<feature type="transmembrane region" description="Helical" evidence="1">
    <location>
        <begin position="21"/>
        <end position="39"/>
    </location>
</feature>
<dbReference type="GO" id="GO:0005886">
    <property type="term" value="C:plasma membrane"/>
    <property type="evidence" value="ECO:0007669"/>
    <property type="project" value="UniProtKB-SubCell"/>
</dbReference>
<sequence length="261" mass="29055">MMNKHLLVKELREARLKFIIGLVYFLVLGVIVAVSYEFLKQLGIEDLLPGAGRTSGFLGNLVKQLEFLLKDFDVYLWSQWHAKNVIQSGTIFSIILGMNLISGEISNKTMGFLLSKPISKDEIYGTKAVSGLIILYSVIIISTAAVAGITWFKGYRPGIFKIFIGLVPPLVGFTAVFFTALLFSGIYEDSVKAGLVTGLIWGALSLFSFSRYTYKLSPFFHMRAPQYIFEGKFPVLETVVLGGIALLIYFIGLKTFKGKEF</sequence>
<evidence type="ECO:0008006" key="4">
    <source>
        <dbReference type="Google" id="ProtNLM"/>
    </source>
</evidence>